<proteinExistence type="predicted"/>
<evidence type="ECO:0000313" key="1">
    <source>
        <dbReference type="EMBL" id="EPR35990.1"/>
    </source>
</evidence>
<dbReference type="STRING" id="897.B2D07_16135"/>
<name>S7TH98_DESML</name>
<evidence type="ECO:0000313" key="2">
    <source>
        <dbReference type="Proteomes" id="UP000014977"/>
    </source>
</evidence>
<dbReference type="AlphaFoldDB" id="S7TH98"/>
<sequence>MTGFRVEHQCPQCGAPACLGEADRIFTCDYCRTASYLVPRDHFRYMLPHTAPEGTCLVYVPYWRCRGMFFSCTAATVRQRVADHTQPAVSVPRLPESLGLRSQVMTLRPAAAHDGARFLVPSVSPAAAVSRFNTRFQAVFTESAAVTALIGETLTLIYAPFYALGDTLMDGVLNRPAAPGHRVGGDLNDIPTEAPDGSIRFVPTLCPNCGWDMAAEKAAVFLSCPQCRSLWRAGRNGLTRMRCAFLADAESAARHYFPFWRITATISGIPLSSYADFVRQANLPRVIQQDWDKRPFHFWVPAFSLSPQAFLQTARTMTTAQPEASVNPGIPDGGLIPVNLPAAGAVAALKVLTAALLRPKNRIIPRLEGTSVTPTAALPVYVPFRETPHEYVHSRCALSINRNMLRLIRRTQGSGIS</sequence>
<dbReference type="RefSeq" id="WP_020877806.1">
    <property type="nucleotide sequence ID" value="NZ_ATHJ01000105.1"/>
</dbReference>
<dbReference type="eggNOG" id="COG1996">
    <property type="taxonomic scope" value="Bacteria"/>
</dbReference>
<keyword evidence="2" id="KW-1185">Reference proteome</keyword>
<accession>S7TH98</accession>
<dbReference type="Proteomes" id="UP000014977">
    <property type="component" value="Unassembled WGS sequence"/>
</dbReference>
<organism evidence="1 2">
    <name type="scientific">Desulfococcus multivorans DSM 2059</name>
    <dbReference type="NCBI Taxonomy" id="1121405"/>
    <lineage>
        <taxon>Bacteria</taxon>
        <taxon>Pseudomonadati</taxon>
        <taxon>Thermodesulfobacteriota</taxon>
        <taxon>Desulfobacteria</taxon>
        <taxon>Desulfobacterales</taxon>
        <taxon>Desulfococcaceae</taxon>
        <taxon>Desulfococcus</taxon>
    </lineage>
</organism>
<reference evidence="1 2" key="1">
    <citation type="journal article" date="2013" name="Genome Announc.">
        <title>Draft genome sequences for three mercury-methylating, sulfate-reducing bacteria.</title>
        <authorList>
            <person name="Brown S.D."/>
            <person name="Hurt R.A.Jr."/>
            <person name="Gilmour C.C."/>
            <person name="Elias D.A."/>
        </authorList>
    </citation>
    <scope>NUCLEOTIDE SEQUENCE [LARGE SCALE GENOMIC DNA]</scope>
    <source>
        <strain evidence="1 2">DSM 2059</strain>
    </source>
</reference>
<gene>
    <name evidence="1" type="ORF">dsmv_0695</name>
</gene>
<comment type="caution">
    <text evidence="1">The sequence shown here is derived from an EMBL/GenBank/DDBJ whole genome shotgun (WGS) entry which is preliminary data.</text>
</comment>
<protein>
    <submittedName>
        <fullName evidence="1">Uncharacterized protein</fullName>
    </submittedName>
</protein>
<dbReference type="EMBL" id="ATHJ01000105">
    <property type="protein sequence ID" value="EPR35990.1"/>
    <property type="molecule type" value="Genomic_DNA"/>
</dbReference>
<dbReference type="OrthoDB" id="5469096at2"/>